<dbReference type="Proteomes" id="UP000709959">
    <property type="component" value="Unassembled WGS sequence"/>
</dbReference>
<feature type="transmembrane region" description="Helical" evidence="4">
    <location>
        <begin position="7"/>
        <end position="29"/>
    </location>
</feature>
<proteinExistence type="predicted"/>
<keyword evidence="4" id="KW-0812">Transmembrane</keyword>
<dbReference type="GO" id="GO:0006654">
    <property type="term" value="P:phosphatidic acid biosynthetic process"/>
    <property type="evidence" value="ECO:0007669"/>
    <property type="project" value="TreeGrafter"/>
</dbReference>
<keyword evidence="2" id="KW-0808">Transferase</keyword>
<name>A0A936K7F2_9BACT</name>
<evidence type="ECO:0000256" key="4">
    <source>
        <dbReference type="SAM" id="Phobius"/>
    </source>
</evidence>
<dbReference type="GO" id="GO:0003841">
    <property type="term" value="F:1-acylglycerol-3-phosphate O-acyltransferase activity"/>
    <property type="evidence" value="ECO:0007669"/>
    <property type="project" value="TreeGrafter"/>
</dbReference>
<evidence type="ECO:0000259" key="5">
    <source>
        <dbReference type="SMART" id="SM00563"/>
    </source>
</evidence>
<dbReference type="InterPro" id="IPR002123">
    <property type="entry name" value="Plipid/glycerol_acylTrfase"/>
</dbReference>
<sequence>MKRFLKVIASGIGFSSLGLLGALFSLLGLPILHLLPGGPDKLHRRTRWFVFRYFKALAGFLEWAGIFDLRTQALPPRKELDGVLILATHPGYLDVVILLSLIDQLTCVVKADIWNNPLFGWVVKAAGYIPALDPTMVIEEGAKALARGETILLFPEGTRTLPGEPYAFHRGAAHLALQSRAPILPILVACEPPLLAKGHRWYEMPRDPCDYSFRAIAPLDLPWPGLSDLPPSQAARKVTAWLEDRFNQEIHAAGHLAARHEAVHRQDP</sequence>
<evidence type="ECO:0000256" key="2">
    <source>
        <dbReference type="ARBA" id="ARBA00022679"/>
    </source>
</evidence>
<evidence type="ECO:0000256" key="3">
    <source>
        <dbReference type="ARBA" id="ARBA00023315"/>
    </source>
</evidence>
<protein>
    <submittedName>
        <fullName evidence="6">1-acyl-sn-glycerol-3-phosphate acyltransferase</fullName>
    </submittedName>
</protein>
<organism evidence="6 7">
    <name type="scientific">Candidatus Geothrix odensensis</name>
    <dbReference type="NCBI Taxonomy" id="2954440"/>
    <lineage>
        <taxon>Bacteria</taxon>
        <taxon>Pseudomonadati</taxon>
        <taxon>Acidobacteriota</taxon>
        <taxon>Holophagae</taxon>
        <taxon>Holophagales</taxon>
        <taxon>Holophagaceae</taxon>
        <taxon>Geothrix</taxon>
    </lineage>
</organism>
<accession>A0A936K7F2</accession>
<dbReference type="PANTHER" id="PTHR10434:SF66">
    <property type="entry name" value="PHOSPHOLIPID_GLYCEROL ACYLTRANSFERASE DOMAIN-CONTAINING PROTEIN"/>
    <property type="match status" value="1"/>
</dbReference>
<dbReference type="SMART" id="SM00563">
    <property type="entry name" value="PlsC"/>
    <property type="match status" value="1"/>
</dbReference>
<dbReference type="SUPFAM" id="SSF69593">
    <property type="entry name" value="Glycerol-3-phosphate (1)-acyltransferase"/>
    <property type="match status" value="1"/>
</dbReference>
<dbReference type="Pfam" id="PF01553">
    <property type="entry name" value="Acyltransferase"/>
    <property type="match status" value="1"/>
</dbReference>
<keyword evidence="4" id="KW-0472">Membrane</keyword>
<keyword evidence="3 6" id="KW-0012">Acyltransferase</keyword>
<evidence type="ECO:0000313" key="7">
    <source>
        <dbReference type="Proteomes" id="UP000709959"/>
    </source>
</evidence>
<dbReference type="EMBL" id="JADKCH010000032">
    <property type="protein sequence ID" value="MBK8573859.1"/>
    <property type="molecule type" value="Genomic_DNA"/>
</dbReference>
<dbReference type="PANTHER" id="PTHR10434">
    <property type="entry name" value="1-ACYL-SN-GLYCEROL-3-PHOSPHATE ACYLTRANSFERASE"/>
    <property type="match status" value="1"/>
</dbReference>
<reference evidence="6 7" key="1">
    <citation type="submission" date="2020-10" db="EMBL/GenBank/DDBJ databases">
        <title>Connecting structure to function with the recovery of over 1000 high-quality activated sludge metagenome-assembled genomes encoding full-length rRNA genes using long-read sequencing.</title>
        <authorList>
            <person name="Singleton C.M."/>
            <person name="Petriglieri F."/>
            <person name="Kristensen J.M."/>
            <person name="Kirkegaard R.H."/>
            <person name="Michaelsen T.Y."/>
            <person name="Andersen M.H."/>
            <person name="Karst S.M."/>
            <person name="Dueholm M.S."/>
            <person name="Nielsen P.H."/>
            <person name="Albertsen M."/>
        </authorList>
    </citation>
    <scope>NUCLEOTIDE SEQUENCE [LARGE SCALE GENOMIC DNA]</scope>
    <source>
        <strain evidence="6">OdNE_18-Q3-R46-58_MAXAC.008</strain>
    </source>
</reference>
<comment type="caution">
    <text evidence="6">The sequence shown here is derived from an EMBL/GenBank/DDBJ whole genome shotgun (WGS) entry which is preliminary data.</text>
</comment>
<evidence type="ECO:0000313" key="6">
    <source>
        <dbReference type="EMBL" id="MBK8573859.1"/>
    </source>
</evidence>
<gene>
    <name evidence="6" type="ORF">IPN91_14850</name>
</gene>
<comment type="pathway">
    <text evidence="1">Lipid metabolism.</text>
</comment>
<keyword evidence="4" id="KW-1133">Transmembrane helix</keyword>
<evidence type="ECO:0000256" key="1">
    <source>
        <dbReference type="ARBA" id="ARBA00005189"/>
    </source>
</evidence>
<dbReference type="AlphaFoldDB" id="A0A936K7F2"/>
<dbReference type="CDD" id="cd07989">
    <property type="entry name" value="LPLAT_AGPAT-like"/>
    <property type="match status" value="1"/>
</dbReference>
<feature type="domain" description="Phospholipid/glycerol acyltransferase" evidence="5">
    <location>
        <begin position="83"/>
        <end position="191"/>
    </location>
</feature>